<evidence type="ECO:0000256" key="14">
    <source>
        <dbReference type="RuleBase" id="RU000461"/>
    </source>
</evidence>
<keyword evidence="7 13" id="KW-0479">Metal-binding</keyword>
<dbReference type="Proteomes" id="UP001215598">
    <property type="component" value="Unassembled WGS sequence"/>
</dbReference>
<dbReference type="GO" id="GO:0005506">
    <property type="term" value="F:iron ion binding"/>
    <property type="evidence" value="ECO:0007669"/>
    <property type="project" value="InterPro"/>
</dbReference>
<evidence type="ECO:0000256" key="1">
    <source>
        <dbReference type="ARBA" id="ARBA00001971"/>
    </source>
</evidence>
<sequence length="534" mass="60276">MATNPLVVAATALALLFVFWRNRRARSSLANIPGPPAVSLWKGNLPQIFNIKGWDFPAYVTAKYGRVAKMRGLFGKEVVYASDPRVVRRVLMNFPPPPMVTESHNLLNGDGLLGSNGERHKKQRKMLNPLFAVKHLKSFPPLFFEVSQKVKLRDTYLDKLGISEEPRVLNMHYWFSRLTLELVSQASFERSLDPLDSEDSAHPYTIAVRRMLPAALPLSVLRITVPWLRYFGTKRFRRWLVHSLPWPALNEMGEIVDVIQRTAISTYEEKKAIDIDDPTRKDVLSVLLAANRRAAAEDRLTEYEVISQMGTITAAAHDTTPNALARLFWQLGKHQKIQDKLRDEIRQANLDVNGDAAQLYDGLMALPYLDAVIRETLRLDSPVSMLQRRANVDTTIPLWKPIIGVDGKEVTALNVAEGTDFILSLHPVHRDPEIWGEDALEFKPERWLSPLPDAVADAALPGVYSQLLPFGGGYKACIGYKYAELQMKVTLYTLLLAFKFEPSEDKIYWNMHMVATPSVEGVKGSQLPMKLTAL</sequence>
<evidence type="ECO:0000313" key="15">
    <source>
        <dbReference type="EMBL" id="KAJ7721533.1"/>
    </source>
</evidence>
<comment type="subcellular location">
    <subcellularLocation>
        <location evidence="2">Membrane</location>
    </subcellularLocation>
</comment>
<dbReference type="SUPFAM" id="SSF48264">
    <property type="entry name" value="Cytochrome P450"/>
    <property type="match status" value="1"/>
</dbReference>
<name>A0AAD7MKZ1_9AGAR</name>
<dbReference type="Pfam" id="PF00067">
    <property type="entry name" value="p450"/>
    <property type="match status" value="1"/>
</dbReference>
<dbReference type="InterPro" id="IPR036396">
    <property type="entry name" value="Cyt_P450_sf"/>
</dbReference>
<evidence type="ECO:0000256" key="13">
    <source>
        <dbReference type="PIRSR" id="PIRSR602403-1"/>
    </source>
</evidence>
<keyword evidence="8" id="KW-1133">Transmembrane helix</keyword>
<dbReference type="PROSITE" id="PS00086">
    <property type="entry name" value="CYTOCHROME_P450"/>
    <property type="match status" value="1"/>
</dbReference>
<dbReference type="GO" id="GO:0016705">
    <property type="term" value="F:oxidoreductase activity, acting on paired donors, with incorporation or reduction of molecular oxygen"/>
    <property type="evidence" value="ECO:0007669"/>
    <property type="project" value="InterPro"/>
</dbReference>
<evidence type="ECO:0000256" key="9">
    <source>
        <dbReference type="ARBA" id="ARBA00023002"/>
    </source>
</evidence>
<dbReference type="InterPro" id="IPR001128">
    <property type="entry name" value="Cyt_P450"/>
</dbReference>
<reference evidence="15" key="1">
    <citation type="submission" date="2023-03" db="EMBL/GenBank/DDBJ databases">
        <title>Massive genome expansion in bonnet fungi (Mycena s.s.) driven by repeated elements and novel gene families across ecological guilds.</title>
        <authorList>
            <consortium name="Lawrence Berkeley National Laboratory"/>
            <person name="Harder C.B."/>
            <person name="Miyauchi S."/>
            <person name="Viragh M."/>
            <person name="Kuo A."/>
            <person name="Thoen E."/>
            <person name="Andreopoulos B."/>
            <person name="Lu D."/>
            <person name="Skrede I."/>
            <person name="Drula E."/>
            <person name="Henrissat B."/>
            <person name="Morin E."/>
            <person name="Kohler A."/>
            <person name="Barry K."/>
            <person name="LaButti K."/>
            <person name="Morin E."/>
            <person name="Salamov A."/>
            <person name="Lipzen A."/>
            <person name="Mereny Z."/>
            <person name="Hegedus B."/>
            <person name="Baldrian P."/>
            <person name="Stursova M."/>
            <person name="Weitz H."/>
            <person name="Taylor A."/>
            <person name="Grigoriev I.V."/>
            <person name="Nagy L.G."/>
            <person name="Martin F."/>
            <person name="Kauserud H."/>
        </authorList>
    </citation>
    <scope>NUCLEOTIDE SEQUENCE</scope>
    <source>
        <strain evidence="15">CBHHK182m</strain>
    </source>
</reference>
<accession>A0AAD7MKZ1</accession>
<dbReference type="PRINTS" id="PR00465">
    <property type="entry name" value="EP450IV"/>
</dbReference>
<evidence type="ECO:0000256" key="6">
    <source>
        <dbReference type="ARBA" id="ARBA00022692"/>
    </source>
</evidence>
<gene>
    <name evidence="15" type="ORF">B0H16DRAFT_1602695</name>
</gene>
<evidence type="ECO:0000256" key="2">
    <source>
        <dbReference type="ARBA" id="ARBA00004370"/>
    </source>
</evidence>
<dbReference type="PRINTS" id="PR00385">
    <property type="entry name" value="P450"/>
</dbReference>
<comment type="pathway">
    <text evidence="3">Secondary metabolite biosynthesis; terpenoid biosynthesis.</text>
</comment>
<dbReference type="InterPro" id="IPR017972">
    <property type="entry name" value="Cyt_P450_CS"/>
</dbReference>
<keyword evidence="12" id="KW-0472">Membrane</keyword>
<evidence type="ECO:0000256" key="10">
    <source>
        <dbReference type="ARBA" id="ARBA00023004"/>
    </source>
</evidence>
<evidence type="ECO:0000313" key="16">
    <source>
        <dbReference type="Proteomes" id="UP001215598"/>
    </source>
</evidence>
<keyword evidence="9 14" id="KW-0560">Oxidoreductase</keyword>
<evidence type="ECO:0000256" key="4">
    <source>
        <dbReference type="ARBA" id="ARBA00010617"/>
    </source>
</evidence>
<evidence type="ECO:0000256" key="12">
    <source>
        <dbReference type="ARBA" id="ARBA00023136"/>
    </source>
</evidence>
<keyword evidence="6" id="KW-0812">Transmembrane</keyword>
<comment type="similarity">
    <text evidence="4 14">Belongs to the cytochrome P450 family.</text>
</comment>
<keyword evidence="11 14" id="KW-0503">Monooxygenase</keyword>
<dbReference type="EMBL" id="JARKIB010000229">
    <property type="protein sequence ID" value="KAJ7721533.1"/>
    <property type="molecule type" value="Genomic_DNA"/>
</dbReference>
<proteinExistence type="inferred from homology"/>
<dbReference type="Gene3D" id="1.10.630.10">
    <property type="entry name" value="Cytochrome P450"/>
    <property type="match status" value="1"/>
</dbReference>
<evidence type="ECO:0000256" key="11">
    <source>
        <dbReference type="ARBA" id="ARBA00023033"/>
    </source>
</evidence>
<dbReference type="InterPro" id="IPR050121">
    <property type="entry name" value="Cytochrome_P450_monoxygenase"/>
</dbReference>
<evidence type="ECO:0000256" key="3">
    <source>
        <dbReference type="ARBA" id="ARBA00004721"/>
    </source>
</evidence>
<dbReference type="AlphaFoldDB" id="A0AAD7MKZ1"/>
<evidence type="ECO:0000256" key="5">
    <source>
        <dbReference type="ARBA" id="ARBA00022617"/>
    </source>
</evidence>
<keyword evidence="5 13" id="KW-0349">Heme</keyword>
<dbReference type="GO" id="GO:0004497">
    <property type="term" value="F:monooxygenase activity"/>
    <property type="evidence" value="ECO:0007669"/>
    <property type="project" value="UniProtKB-KW"/>
</dbReference>
<comment type="cofactor">
    <cofactor evidence="1 13">
        <name>heme</name>
        <dbReference type="ChEBI" id="CHEBI:30413"/>
    </cofactor>
</comment>
<keyword evidence="16" id="KW-1185">Reference proteome</keyword>
<dbReference type="PANTHER" id="PTHR24305:SF166">
    <property type="entry name" value="CYTOCHROME P450 12A4, MITOCHONDRIAL-RELATED"/>
    <property type="match status" value="1"/>
</dbReference>
<dbReference type="PANTHER" id="PTHR24305">
    <property type="entry name" value="CYTOCHROME P450"/>
    <property type="match status" value="1"/>
</dbReference>
<comment type="caution">
    <text evidence="15">The sequence shown here is derived from an EMBL/GenBank/DDBJ whole genome shotgun (WGS) entry which is preliminary data.</text>
</comment>
<evidence type="ECO:0000256" key="8">
    <source>
        <dbReference type="ARBA" id="ARBA00022989"/>
    </source>
</evidence>
<evidence type="ECO:0000256" key="7">
    <source>
        <dbReference type="ARBA" id="ARBA00022723"/>
    </source>
</evidence>
<protein>
    <submittedName>
        <fullName evidence="15">Cytochrome P450</fullName>
    </submittedName>
</protein>
<organism evidence="15 16">
    <name type="scientific">Mycena metata</name>
    <dbReference type="NCBI Taxonomy" id="1033252"/>
    <lineage>
        <taxon>Eukaryota</taxon>
        <taxon>Fungi</taxon>
        <taxon>Dikarya</taxon>
        <taxon>Basidiomycota</taxon>
        <taxon>Agaricomycotina</taxon>
        <taxon>Agaricomycetes</taxon>
        <taxon>Agaricomycetidae</taxon>
        <taxon>Agaricales</taxon>
        <taxon>Marasmiineae</taxon>
        <taxon>Mycenaceae</taxon>
        <taxon>Mycena</taxon>
    </lineage>
</organism>
<keyword evidence="10 13" id="KW-0408">Iron</keyword>
<dbReference type="InterPro" id="IPR002403">
    <property type="entry name" value="Cyt_P450_E_grp-IV"/>
</dbReference>
<dbReference type="GO" id="GO:0016020">
    <property type="term" value="C:membrane"/>
    <property type="evidence" value="ECO:0007669"/>
    <property type="project" value="UniProtKB-SubCell"/>
</dbReference>
<feature type="binding site" description="axial binding residue" evidence="13">
    <location>
        <position position="477"/>
    </location>
    <ligand>
        <name>heme</name>
        <dbReference type="ChEBI" id="CHEBI:30413"/>
    </ligand>
    <ligandPart>
        <name>Fe</name>
        <dbReference type="ChEBI" id="CHEBI:18248"/>
    </ligandPart>
</feature>
<dbReference type="GO" id="GO:0020037">
    <property type="term" value="F:heme binding"/>
    <property type="evidence" value="ECO:0007669"/>
    <property type="project" value="InterPro"/>
</dbReference>